<dbReference type="GO" id="GO:0008360">
    <property type="term" value="P:regulation of cell shape"/>
    <property type="evidence" value="ECO:0007669"/>
    <property type="project" value="UniProtKB-KW"/>
</dbReference>
<feature type="binding site" evidence="8">
    <location>
        <begin position="190"/>
        <end position="191"/>
    </location>
    <ligand>
        <name>substrate</name>
    </ligand>
</feature>
<dbReference type="InterPro" id="IPR004391">
    <property type="entry name" value="Glu_race"/>
</dbReference>
<dbReference type="Pfam" id="PF01177">
    <property type="entry name" value="Asp_Glu_race"/>
    <property type="match status" value="1"/>
</dbReference>
<comment type="function">
    <text evidence="8">Provides the (R)-glutamate required for cell wall biosynthesis.</text>
</comment>
<evidence type="ECO:0000256" key="2">
    <source>
        <dbReference type="ARBA" id="ARBA00013090"/>
    </source>
</evidence>
<name>A0A7G9GJ53_9FIRM</name>
<protein>
    <recommendedName>
        <fullName evidence="7 8">Glutamate racemase</fullName>
        <ecNumber evidence="2 8">5.1.1.3</ecNumber>
    </recommendedName>
</protein>
<dbReference type="NCBIfam" id="TIGR00067">
    <property type="entry name" value="glut_race"/>
    <property type="match status" value="1"/>
</dbReference>
<comment type="similarity">
    <text evidence="8">Belongs to the aspartate/glutamate racemases family.</text>
</comment>
<dbReference type="EC" id="5.1.1.3" evidence="2 8"/>
<dbReference type="GO" id="GO:0009252">
    <property type="term" value="P:peptidoglycan biosynthetic process"/>
    <property type="evidence" value="ECO:0007669"/>
    <property type="project" value="UniProtKB-UniRule"/>
</dbReference>
<feature type="binding site" evidence="8">
    <location>
        <begin position="78"/>
        <end position="79"/>
    </location>
    <ligand>
        <name>substrate</name>
    </ligand>
</feature>
<feature type="binding site" evidence="8">
    <location>
        <begin position="14"/>
        <end position="15"/>
    </location>
    <ligand>
        <name>substrate</name>
    </ligand>
</feature>
<dbReference type="InterPro" id="IPR001920">
    <property type="entry name" value="Asp/Glu_race"/>
</dbReference>
<dbReference type="InterPro" id="IPR018187">
    <property type="entry name" value="Asp/Glu_racemase_AS_1"/>
</dbReference>
<dbReference type="GO" id="GO:0008881">
    <property type="term" value="F:glutamate racemase activity"/>
    <property type="evidence" value="ECO:0007669"/>
    <property type="project" value="UniProtKB-UniRule"/>
</dbReference>
<organism evidence="9 10">
    <name type="scientific">[Eubacterium] hominis</name>
    <dbReference type="NCBI Taxonomy" id="2764325"/>
    <lineage>
        <taxon>Bacteria</taxon>
        <taxon>Bacillati</taxon>
        <taxon>Bacillota</taxon>
        <taxon>Erysipelotrichia</taxon>
        <taxon>Erysipelotrichales</taxon>
        <taxon>Erysipelotrichaceae</taxon>
        <taxon>Amedibacillus</taxon>
    </lineage>
</organism>
<gene>
    <name evidence="8 9" type="primary">murI</name>
    <name evidence="9" type="ORF">H9Q80_11130</name>
</gene>
<evidence type="ECO:0000256" key="3">
    <source>
        <dbReference type="ARBA" id="ARBA00022960"/>
    </source>
</evidence>
<dbReference type="SUPFAM" id="SSF53681">
    <property type="entry name" value="Aspartate/glutamate racemase"/>
    <property type="match status" value="2"/>
</dbReference>
<dbReference type="UniPathway" id="UPA00219"/>
<dbReference type="EMBL" id="CP060636">
    <property type="protein sequence ID" value="QNM10835.1"/>
    <property type="molecule type" value="Genomic_DNA"/>
</dbReference>
<feature type="active site" description="Proton donor/acceptor" evidence="8">
    <location>
        <position position="77"/>
    </location>
</feature>
<dbReference type="InterPro" id="IPR015942">
    <property type="entry name" value="Asp/Glu/hydantoin_racemase"/>
</dbReference>
<keyword evidence="5 8" id="KW-0413">Isomerase</keyword>
<evidence type="ECO:0000256" key="8">
    <source>
        <dbReference type="HAMAP-Rule" id="MF_00258"/>
    </source>
</evidence>
<keyword evidence="6 8" id="KW-0961">Cell wall biogenesis/degradation</keyword>
<proteinExistence type="inferred from homology"/>
<dbReference type="HAMAP" id="MF_00258">
    <property type="entry name" value="Glu_racemase"/>
    <property type="match status" value="1"/>
</dbReference>
<dbReference type="PANTHER" id="PTHR21198:SF3">
    <property type="entry name" value="GLUTAMATE RACEMASE"/>
    <property type="match status" value="1"/>
</dbReference>
<keyword evidence="10" id="KW-1185">Reference proteome</keyword>
<dbReference type="GO" id="GO:0071555">
    <property type="term" value="P:cell wall organization"/>
    <property type="evidence" value="ECO:0007669"/>
    <property type="project" value="UniProtKB-KW"/>
</dbReference>
<dbReference type="KEGG" id="ehn:H9Q80_11130"/>
<feature type="binding site" evidence="8">
    <location>
        <begin position="46"/>
        <end position="47"/>
    </location>
    <ligand>
        <name>substrate</name>
    </ligand>
</feature>
<comment type="pathway">
    <text evidence="8">Cell wall biogenesis; peptidoglycan biosynthesis.</text>
</comment>
<feature type="active site" description="Proton donor/acceptor" evidence="8">
    <location>
        <position position="189"/>
    </location>
</feature>
<keyword evidence="3 8" id="KW-0133">Cell shape</keyword>
<evidence type="ECO:0000313" key="9">
    <source>
        <dbReference type="EMBL" id="QNM10835.1"/>
    </source>
</evidence>
<sequence length="262" mass="29863">MILSNNEKAIGVFDSGLGGISVLRQLKHQMPNEHYIYYGDSAFAPYGEKSKEEITKHCFEIMEFFIQHGVKAVVIACNTATSACVNDLRKAYPELPIIGMEPALKVVADGKKDHTIIVMATHFTLKEKKFHDLMARYSNENTIIKLPTPKLVEIVEQNKLQDDVLVDETLHEYLDPYMNKTVHSIVLGCTHFVFYKEKIKQIVGEQILVVDGNEGTARHVEKILKDKGEQRDDMDGEVEIYNSSNEPYYLELSEKLLEQDLK</sequence>
<evidence type="ECO:0000256" key="4">
    <source>
        <dbReference type="ARBA" id="ARBA00022984"/>
    </source>
</evidence>
<dbReference type="PANTHER" id="PTHR21198">
    <property type="entry name" value="GLUTAMATE RACEMASE"/>
    <property type="match status" value="1"/>
</dbReference>
<dbReference type="Proteomes" id="UP000515856">
    <property type="component" value="Chromosome"/>
</dbReference>
<evidence type="ECO:0000256" key="1">
    <source>
        <dbReference type="ARBA" id="ARBA00001602"/>
    </source>
</evidence>
<keyword evidence="4 8" id="KW-0573">Peptidoglycan synthesis</keyword>
<evidence type="ECO:0000256" key="6">
    <source>
        <dbReference type="ARBA" id="ARBA00023316"/>
    </source>
</evidence>
<dbReference type="PROSITE" id="PS00923">
    <property type="entry name" value="ASP_GLU_RACEMASE_1"/>
    <property type="match status" value="1"/>
</dbReference>
<dbReference type="AlphaFoldDB" id="A0A7G9GJ53"/>
<reference evidence="9 10" key="1">
    <citation type="submission" date="2020-08" db="EMBL/GenBank/DDBJ databases">
        <authorList>
            <person name="Liu C."/>
            <person name="Sun Q."/>
        </authorList>
    </citation>
    <scope>NUCLEOTIDE SEQUENCE [LARGE SCALE GENOMIC DNA]</scope>
    <source>
        <strain evidence="9 10">NSJ-61</strain>
    </source>
</reference>
<dbReference type="Gene3D" id="3.40.50.1860">
    <property type="match status" value="2"/>
</dbReference>
<accession>A0A7G9GJ53</accession>
<dbReference type="RefSeq" id="WP_117454179.1">
    <property type="nucleotide sequence ID" value="NZ_JAQEBD010000025.1"/>
</dbReference>
<evidence type="ECO:0000313" key="10">
    <source>
        <dbReference type="Proteomes" id="UP000515856"/>
    </source>
</evidence>
<dbReference type="FunFam" id="3.40.50.1860:FF:000002">
    <property type="entry name" value="Glutamate racemase"/>
    <property type="match status" value="1"/>
</dbReference>
<comment type="catalytic activity">
    <reaction evidence="1 8">
        <text>L-glutamate = D-glutamate</text>
        <dbReference type="Rhea" id="RHEA:12813"/>
        <dbReference type="ChEBI" id="CHEBI:29985"/>
        <dbReference type="ChEBI" id="CHEBI:29986"/>
        <dbReference type="EC" id="5.1.1.3"/>
    </reaction>
</comment>
<evidence type="ECO:0000256" key="7">
    <source>
        <dbReference type="ARBA" id="ARBA00070053"/>
    </source>
</evidence>
<evidence type="ECO:0000256" key="5">
    <source>
        <dbReference type="ARBA" id="ARBA00023235"/>
    </source>
</evidence>